<dbReference type="InterPro" id="IPR001077">
    <property type="entry name" value="COMT_C"/>
</dbReference>
<feature type="domain" description="O-methyltransferase C-terminal" evidence="4">
    <location>
        <begin position="246"/>
        <end position="400"/>
    </location>
</feature>
<accession>A0A8E2JRN6</accession>
<keyword evidence="2 6" id="KW-0808">Transferase</keyword>
<dbReference type="SUPFAM" id="SSF46785">
    <property type="entry name" value="Winged helix' DNA-binding domain"/>
    <property type="match status" value="1"/>
</dbReference>
<evidence type="ECO:0000256" key="1">
    <source>
        <dbReference type="ARBA" id="ARBA00022603"/>
    </source>
</evidence>
<evidence type="ECO:0000256" key="3">
    <source>
        <dbReference type="ARBA" id="ARBA00022691"/>
    </source>
</evidence>
<dbReference type="InterPro" id="IPR036390">
    <property type="entry name" value="WH_DNA-bd_sf"/>
</dbReference>
<name>A0A8E2JRN6_9PEZI</name>
<proteinExistence type="predicted"/>
<gene>
    <name evidence="6" type="ORF">AOQ84DRAFT_296678</name>
</gene>
<dbReference type="EMBL" id="KV750021">
    <property type="protein sequence ID" value="OCL06619.1"/>
    <property type="molecule type" value="Genomic_DNA"/>
</dbReference>
<dbReference type="InterPro" id="IPR029063">
    <property type="entry name" value="SAM-dependent_MTases_sf"/>
</dbReference>
<dbReference type="GO" id="GO:0046983">
    <property type="term" value="F:protein dimerization activity"/>
    <property type="evidence" value="ECO:0007669"/>
    <property type="project" value="InterPro"/>
</dbReference>
<feature type="domain" description="O-methyltransferase dimerisation" evidence="5">
    <location>
        <begin position="79"/>
        <end position="157"/>
    </location>
</feature>
<dbReference type="Gene3D" id="3.40.50.150">
    <property type="entry name" value="Vaccinia Virus protein VP39"/>
    <property type="match status" value="1"/>
</dbReference>
<dbReference type="PROSITE" id="PS51683">
    <property type="entry name" value="SAM_OMT_II"/>
    <property type="match status" value="1"/>
</dbReference>
<reference evidence="6 7" key="1">
    <citation type="journal article" date="2016" name="Nat. Commun.">
        <title>Ectomycorrhizal ecology is imprinted in the genome of the dominant symbiotic fungus Cenococcum geophilum.</title>
        <authorList>
            <consortium name="DOE Joint Genome Institute"/>
            <person name="Peter M."/>
            <person name="Kohler A."/>
            <person name="Ohm R.A."/>
            <person name="Kuo A."/>
            <person name="Krutzmann J."/>
            <person name="Morin E."/>
            <person name="Arend M."/>
            <person name="Barry K.W."/>
            <person name="Binder M."/>
            <person name="Choi C."/>
            <person name="Clum A."/>
            <person name="Copeland A."/>
            <person name="Grisel N."/>
            <person name="Haridas S."/>
            <person name="Kipfer T."/>
            <person name="LaButti K."/>
            <person name="Lindquist E."/>
            <person name="Lipzen A."/>
            <person name="Maire R."/>
            <person name="Meier B."/>
            <person name="Mihaltcheva S."/>
            <person name="Molinier V."/>
            <person name="Murat C."/>
            <person name="Poggeler S."/>
            <person name="Quandt C.A."/>
            <person name="Sperisen C."/>
            <person name="Tritt A."/>
            <person name="Tisserant E."/>
            <person name="Crous P.W."/>
            <person name="Henrissat B."/>
            <person name="Nehls U."/>
            <person name="Egli S."/>
            <person name="Spatafora J.W."/>
            <person name="Grigoriev I.V."/>
            <person name="Martin F.M."/>
        </authorList>
    </citation>
    <scope>NUCLEOTIDE SEQUENCE [LARGE SCALE GENOMIC DNA]</scope>
    <source>
        <strain evidence="6 7">CBS 207.34</strain>
    </source>
</reference>
<dbReference type="GO" id="GO:0032259">
    <property type="term" value="P:methylation"/>
    <property type="evidence" value="ECO:0007669"/>
    <property type="project" value="UniProtKB-KW"/>
</dbReference>
<evidence type="ECO:0000259" key="4">
    <source>
        <dbReference type="Pfam" id="PF00891"/>
    </source>
</evidence>
<dbReference type="GO" id="GO:0008171">
    <property type="term" value="F:O-methyltransferase activity"/>
    <property type="evidence" value="ECO:0007669"/>
    <property type="project" value="InterPro"/>
</dbReference>
<dbReference type="Gene3D" id="1.10.10.10">
    <property type="entry name" value="Winged helix-like DNA-binding domain superfamily/Winged helix DNA-binding domain"/>
    <property type="match status" value="1"/>
</dbReference>
<dbReference type="SUPFAM" id="SSF53335">
    <property type="entry name" value="S-adenosyl-L-methionine-dependent methyltransferases"/>
    <property type="match status" value="1"/>
</dbReference>
<evidence type="ECO:0000313" key="7">
    <source>
        <dbReference type="Proteomes" id="UP000250140"/>
    </source>
</evidence>
<evidence type="ECO:0000256" key="2">
    <source>
        <dbReference type="ARBA" id="ARBA00022679"/>
    </source>
</evidence>
<keyword evidence="3" id="KW-0949">S-adenosyl-L-methionine</keyword>
<dbReference type="InterPro" id="IPR012967">
    <property type="entry name" value="COMT_dimerisation"/>
</dbReference>
<organism evidence="6 7">
    <name type="scientific">Glonium stellatum</name>
    <dbReference type="NCBI Taxonomy" id="574774"/>
    <lineage>
        <taxon>Eukaryota</taxon>
        <taxon>Fungi</taxon>
        <taxon>Dikarya</taxon>
        <taxon>Ascomycota</taxon>
        <taxon>Pezizomycotina</taxon>
        <taxon>Dothideomycetes</taxon>
        <taxon>Pleosporomycetidae</taxon>
        <taxon>Gloniales</taxon>
        <taxon>Gloniaceae</taxon>
        <taxon>Glonium</taxon>
    </lineage>
</organism>
<evidence type="ECO:0000313" key="6">
    <source>
        <dbReference type="EMBL" id="OCL06619.1"/>
    </source>
</evidence>
<dbReference type="InterPro" id="IPR036388">
    <property type="entry name" value="WH-like_DNA-bd_sf"/>
</dbReference>
<dbReference type="OrthoDB" id="1606438at2759"/>
<dbReference type="Proteomes" id="UP000250140">
    <property type="component" value="Unassembled WGS sequence"/>
</dbReference>
<evidence type="ECO:0000259" key="5">
    <source>
        <dbReference type="Pfam" id="PF08100"/>
    </source>
</evidence>
<dbReference type="InterPro" id="IPR016461">
    <property type="entry name" value="COMT-like"/>
</dbReference>
<dbReference type="AlphaFoldDB" id="A0A8E2JRN6"/>
<dbReference type="PANTHER" id="PTHR43712:SF2">
    <property type="entry name" value="O-METHYLTRANSFERASE CICE"/>
    <property type="match status" value="1"/>
</dbReference>
<sequence length="420" mass="46948">MRPPVKTKDLQGLLKELIFNLQTSIAAFQSNPTSTKLNEALHCDEQLPDKNISALAFNAINLLSEVQQILEPGHLILADHFLGYTSSKCLVAAVQLQIADVLSSSPKTLPELAKVCGSVGRQDRLGQILRPLYNNGIFNYEPQTQLYSNNHVSTLLRKDHWTQWHNWVDLYGNEMYDIARGIPRSIQQDSDRSSAQINFDTDQDMFTYFQSQGWVPRLHRTLGGGAAAMAPGILEDYPWIEVADSTVIDIGGGSGALIASLLRKFPTMRGGVYDLAAVISHISTFFTPEGQFADIAERVPQENLIAGDFLKWVPSAEVYVMKWVLHDWKDEEAVRILQNIHKAIMMNGGTSRLVILESILADGKMGRLSRLGDINMMMMTANGHERTEQQWRSLAAQAGWNVSGIFSLRRSWVQAIELKP</sequence>
<protein>
    <submittedName>
        <fullName evidence="6">Putative O-methyltransferase</fullName>
    </submittedName>
</protein>
<keyword evidence="1 6" id="KW-0489">Methyltransferase</keyword>
<dbReference type="Pfam" id="PF00891">
    <property type="entry name" value="Methyltransf_2"/>
    <property type="match status" value="1"/>
</dbReference>
<keyword evidence="7" id="KW-1185">Reference proteome</keyword>
<dbReference type="PANTHER" id="PTHR43712">
    <property type="entry name" value="PUTATIVE (AFU_ORTHOLOGUE AFUA_4G14580)-RELATED"/>
    <property type="match status" value="1"/>
</dbReference>
<dbReference type="Pfam" id="PF08100">
    <property type="entry name" value="Dimerisation"/>
    <property type="match status" value="1"/>
</dbReference>